<dbReference type="InterPro" id="IPR052579">
    <property type="entry name" value="Zinc_finger_SWIM"/>
</dbReference>
<dbReference type="InterPro" id="IPR048325">
    <property type="entry name" value="ZSWIM3_N"/>
</dbReference>
<comment type="caution">
    <text evidence="2">The sequence shown here is derived from an EMBL/GenBank/DDBJ whole genome shotgun (WGS) entry which is preliminary data.</text>
</comment>
<evidence type="ECO:0000259" key="1">
    <source>
        <dbReference type="Pfam" id="PF21599"/>
    </source>
</evidence>
<protein>
    <recommendedName>
        <fullName evidence="1">ZSWIM3 N-terminal domain-containing protein</fullName>
    </recommendedName>
</protein>
<accession>A0A8S3TRR5</accession>
<keyword evidence="3" id="KW-1185">Reference proteome</keyword>
<dbReference type="EMBL" id="CAJPWZ010002183">
    <property type="protein sequence ID" value="CAG2232443.1"/>
    <property type="molecule type" value="Genomic_DNA"/>
</dbReference>
<dbReference type="Pfam" id="PF21599">
    <property type="entry name" value="ZSWIM3_N"/>
    <property type="match status" value="1"/>
</dbReference>
<organism evidence="2 3">
    <name type="scientific">Mytilus edulis</name>
    <name type="common">Blue mussel</name>
    <dbReference type="NCBI Taxonomy" id="6550"/>
    <lineage>
        <taxon>Eukaryota</taxon>
        <taxon>Metazoa</taxon>
        <taxon>Spiralia</taxon>
        <taxon>Lophotrochozoa</taxon>
        <taxon>Mollusca</taxon>
        <taxon>Bivalvia</taxon>
        <taxon>Autobranchia</taxon>
        <taxon>Pteriomorphia</taxon>
        <taxon>Mytilida</taxon>
        <taxon>Mytiloidea</taxon>
        <taxon>Mytilidae</taxon>
        <taxon>Mytilinae</taxon>
        <taxon>Mytilus</taxon>
    </lineage>
</organism>
<reference evidence="2" key="1">
    <citation type="submission" date="2021-03" db="EMBL/GenBank/DDBJ databases">
        <authorList>
            <person name="Bekaert M."/>
        </authorList>
    </citation>
    <scope>NUCLEOTIDE SEQUENCE</scope>
</reference>
<dbReference type="Proteomes" id="UP000683360">
    <property type="component" value="Unassembled WGS sequence"/>
</dbReference>
<feature type="domain" description="ZSWIM3 N-terminal" evidence="1">
    <location>
        <begin position="39"/>
        <end position="123"/>
    </location>
</feature>
<evidence type="ECO:0000313" key="3">
    <source>
        <dbReference type="Proteomes" id="UP000683360"/>
    </source>
</evidence>
<dbReference type="OrthoDB" id="124789at2759"/>
<dbReference type="PANTHER" id="PTHR31569:SF4">
    <property type="entry name" value="SWIM-TYPE DOMAIN-CONTAINING PROTEIN"/>
    <property type="match status" value="1"/>
</dbReference>
<dbReference type="AlphaFoldDB" id="A0A8S3TRR5"/>
<proteinExistence type="predicted"/>
<sequence length="190" mass="22180">MNIKTLSKPFSTETMLEKVEVTKNESFICKTQDTPVIENNLRDSRTIESARKRGIKRELSEDLQFNQIRYSCINGGKEHNSKTNGERPKQSSFRKGCPAYFSVGVSEDGKFLVVKSIEDHHNHVISKGLFEMLPRERRLPEEELKEAEKLVSLQVNNKLMRITCRIKLEKSYPERHQQHNFKSQCQQEVR</sequence>
<gene>
    <name evidence="2" type="ORF">MEDL_45168</name>
</gene>
<dbReference type="PANTHER" id="PTHR31569">
    <property type="entry name" value="SWIM-TYPE DOMAIN-CONTAINING PROTEIN"/>
    <property type="match status" value="1"/>
</dbReference>
<evidence type="ECO:0000313" key="2">
    <source>
        <dbReference type="EMBL" id="CAG2232443.1"/>
    </source>
</evidence>
<name>A0A8S3TRR5_MYTED</name>